<evidence type="ECO:0000256" key="5">
    <source>
        <dbReference type="ARBA" id="ARBA00023242"/>
    </source>
</evidence>
<keyword evidence="4" id="KW-0804">Transcription</keyword>
<sequence>MENNGDNNSNGQLSSKTSTMENNGDNNSSTPATATLISEATRSTLARIESRRRPGGRIGKRKRCVFLDNTQPGYGWLLPGWVVEERYMESGRIYKYYYDPAGCMYSSLTDVMHVWEQSGLVVLDQ</sequence>
<feature type="region of interest" description="Disordered" evidence="6">
    <location>
        <begin position="1"/>
        <end position="54"/>
    </location>
</feature>
<feature type="compositionally biased region" description="Polar residues" evidence="6">
    <location>
        <begin position="1"/>
        <end position="44"/>
    </location>
</feature>
<evidence type="ECO:0000256" key="6">
    <source>
        <dbReference type="SAM" id="MobiDB-lite"/>
    </source>
</evidence>
<evidence type="ECO:0008006" key="9">
    <source>
        <dbReference type="Google" id="ProtNLM"/>
    </source>
</evidence>
<keyword evidence="5" id="KW-0539">Nucleus</keyword>
<keyword evidence="2" id="KW-0805">Transcription regulation</keyword>
<evidence type="ECO:0000313" key="7">
    <source>
        <dbReference type="EMBL" id="KAH7548104.1"/>
    </source>
</evidence>
<protein>
    <recommendedName>
        <fullName evidence="9">MBD domain-containing protein</fullName>
    </recommendedName>
</protein>
<accession>A0ABQ8H477</accession>
<gene>
    <name evidence="7" type="ORF">JRO89_XS14G0067400</name>
</gene>
<name>A0ABQ8H477_9ROSI</name>
<comment type="subcellular location">
    <subcellularLocation>
        <location evidence="1">Nucleus</location>
    </subcellularLocation>
</comment>
<evidence type="ECO:0000256" key="4">
    <source>
        <dbReference type="ARBA" id="ARBA00023163"/>
    </source>
</evidence>
<dbReference type="Gene3D" id="3.30.890.10">
    <property type="entry name" value="Methyl-cpg-binding Protein 2, Chain A"/>
    <property type="match status" value="1"/>
</dbReference>
<dbReference type="InterPro" id="IPR016177">
    <property type="entry name" value="DNA-bd_dom_sf"/>
</dbReference>
<organism evidence="7 8">
    <name type="scientific">Xanthoceras sorbifolium</name>
    <dbReference type="NCBI Taxonomy" id="99658"/>
    <lineage>
        <taxon>Eukaryota</taxon>
        <taxon>Viridiplantae</taxon>
        <taxon>Streptophyta</taxon>
        <taxon>Embryophyta</taxon>
        <taxon>Tracheophyta</taxon>
        <taxon>Spermatophyta</taxon>
        <taxon>Magnoliopsida</taxon>
        <taxon>eudicotyledons</taxon>
        <taxon>Gunneridae</taxon>
        <taxon>Pentapetalae</taxon>
        <taxon>rosids</taxon>
        <taxon>malvids</taxon>
        <taxon>Sapindales</taxon>
        <taxon>Sapindaceae</taxon>
        <taxon>Xanthoceroideae</taxon>
        <taxon>Xanthoceras</taxon>
    </lineage>
</organism>
<dbReference type="SUPFAM" id="SSF54171">
    <property type="entry name" value="DNA-binding domain"/>
    <property type="match status" value="1"/>
</dbReference>
<keyword evidence="3" id="KW-0238">DNA-binding</keyword>
<evidence type="ECO:0000256" key="2">
    <source>
        <dbReference type="ARBA" id="ARBA00023015"/>
    </source>
</evidence>
<dbReference type="Proteomes" id="UP000827721">
    <property type="component" value="Unassembled WGS sequence"/>
</dbReference>
<evidence type="ECO:0000313" key="8">
    <source>
        <dbReference type="Proteomes" id="UP000827721"/>
    </source>
</evidence>
<keyword evidence="8" id="KW-1185">Reference proteome</keyword>
<evidence type="ECO:0000256" key="1">
    <source>
        <dbReference type="ARBA" id="ARBA00004123"/>
    </source>
</evidence>
<proteinExistence type="predicted"/>
<dbReference type="EMBL" id="JAFEMO010000014">
    <property type="protein sequence ID" value="KAH7548104.1"/>
    <property type="molecule type" value="Genomic_DNA"/>
</dbReference>
<reference evidence="7 8" key="1">
    <citation type="submission" date="2021-02" db="EMBL/GenBank/DDBJ databases">
        <title>Plant Genome Project.</title>
        <authorList>
            <person name="Zhang R.-G."/>
        </authorList>
    </citation>
    <scope>NUCLEOTIDE SEQUENCE [LARGE SCALE GENOMIC DNA]</scope>
    <source>
        <tissue evidence="7">Leaves</tissue>
    </source>
</reference>
<comment type="caution">
    <text evidence="7">The sequence shown here is derived from an EMBL/GenBank/DDBJ whole genome shotgun (WGS) entry which is preliminary data.</text>
</comment>
<evidence type="ECO:0000256" key="3">
    <source>
        <dbReference type="ARBA" id="ARBA00023125"/>
    </source>
</evidence>